<dbReference type="InterPro" id="IPR050898">
    <property type="entry name" value="Plant_acyltransferase"/>
</dbReference>
<sequence>MAFSSTLVFTVKRREPELVVPTKPTPHEIKKLSDIDDQEGFRFQIPLMFFYRDNPSMRGKDPVGAIREGLAKTLVYYYPFAGRIIEGDNRKLMVDCNGKGVLFVEADANIKIEQLGDNILPPCPFMEEFVHDVPGSGGIIGCPLLLIQVTRFICGGFALGIRLNHTMGDGYGAVQFLNAITDFVKGASAPSIPPIWQREQYLNARSPPRITCTHNEFEQITYNKQSSEDIMDSDKLIRMAIFFSPNDIQALRNQVSSENFHRCPRFDLITACLWKCRTIALNPADPDEMVRVSIIINARGKQGMPDIPTGYYGNAFTYPAAVSKAGILCTSPLSYAVNLVQNAKAQMSDEYIKSVADLMVIKKRPKYIANWNFIVSDLTRIGFDKVDFGWDNPVYGGCTFAPPVFILYNNFKNSSGEEGVVVPICLPPLAVEKFQYEVKKTILNLNAHDWRMKTRNFGQRRFGGSHLFQK</sequence>
<dbReference type="Pfam" id="PF02458">
    <property type="entry name" value="Transferase"/>
    <property type="match status" value="1"/>
</dbReference>
<dbReference type="PANTHER" id="PTHR31147">
    <property type="entry name" value="ACYL TRANSFERASE 4"/>
    <property type="match status" value="1"/>
</dbReference>
<keyword evidence="4" id="KW-1185">Reference proteome</keyword>
<evidence type="ECO:0000256" key="1">
    <source>
        <dbReference type="ARBA" id="ARBA00009861"/>
    </source>
</evidence>
<accession>A0ABD1W499</accession>
<proteinExistence type="inferred from homology"/>
<evidence type="ECO:0000313" key="3">
    <source>
        <dbReference type="EMBL" id="KAL2544397.1"/>
    </source>
</evidence>
<name>A0ABD1W499_9LAMI</name>
<dbReference type="PANTHER" id="PTHR31147:SF66">
    <property type="entry name" value="OS05G0315700 PROTEIN"/>
    <property type="match status" value="1"/>
</dbReference>
<dbReference type="EMBL" id="JBFOLJ010000004">
    <property type="protein sequence ID" value="KAL2544397.1"/>
    <property type="molecule type" value="Genomic_DNA"/>
</dbReference>
<dbReference type="GO" id="GO:0016740">
    <property type="term" value="F:transferase activity"/>
    <property type="evidence" value="ECO:0007669"/>
    <property type="project" value="UniProtKB-KW"/>
</dbReference>
<comment type="similarity">
    <text evidence="1">Belongs to the plant acyltransferase family.</text>
</comment>
<dbReference type="InterPro" id="IPR023213">
    <property type="entry name" value="CAT-like_dom_sf"/>
</dbReference>
<evidence type="ECO:0000256" key="2">
    <source>
        <dbReference type="ARBA" id="ARBA00022679"/>
    </source>
</evidence>
<reference evidence="4" key="1">
    <citation type="submission" date="2024-07" db="EMBL/GenBank/DDBJ databases">
        <title>Two chromosome-level genome assemblies of Korean endemic species Abeliophyllum distichum and Forsythia ovata (Oleaceae).</title>
        <authorList>
            <person name="Jang H."/>
        </authorList>
    </citation>
    <scope>NUCLEOTIDE SEQUENCE [LARGE SCALE GENOMIC DNA]</scope>
</reference>
<keyword evidence="2" id="KW-0808">Transferase</keyword>
<gene>
    <name evidence="3" type="ORF">Fot_13630</name>
</gene>
<organism evidence="3 4">
    <name type="scientific">Forsythia ovata</name>
    <dbReference type="NCBI Taxonomy" id="205694"/>
    <lineage>
        <taxon>Eukaryota</taxon>
        <taxon>Viridiplantae</taxon>
        <taxon>Streptophyta</taxon>
        <taxon>Embryophyta</taxon>
        <taxon>Tracheophyta</taxon>
        <taxon>Spermatophyta</taxon>
        <taxon>Magnoliopsida</taxon>
        <taxon>eudicotyledons</taxon>
        <taxon>Gunneridae</taxon>
        <taxon>Pentapetalae</taxon>
        <taxon>asterids</taxon>
        <taxon>lamiids</taxon>
        <taxon>Lamiales</taxon>
        <taxon>Oleaceae</taxon>
        <taxon>Forsythieae</taxon>
        <taxon>Forsythia</taxon>
    </lineage>
</organism>
<protein>
    <submittedName>
        <fullName evidence="3">HXXXD-type acyl-transferase family protein</fullName>
    </submittedName>
</protein>
<dbReference type="Gene3D" id="3.30.559.10">
    <property type="entry name" value="Chloramphenicol acetyltransferase-like domain"/>
    <property type="match status" value="2"/>
</dbReference>
<dbReference type="AlphaFoldDB" id="A0ABD1W499"/>
<dbReference type="Proteomes" id="UP001604277">
    <property type="component" value="Unassembled WGS sequence"/>
</dbReference>
<evidence type="ECO:0000313" key="4">
    <source>
        <dbReference type="Proteomes" id="UP001604277"/>
    </source>
</evidence>
<comment type="caution">
    <text evidence="3">The sequence shown here is derived from an EMBL/GenBank/DDBJ whole genome shotgun (WGS) entry which is preliminary data.</text>
</comment>